<protein>
    <recommendedName>
        <fullName evidence="4">FAD/NAD(P)-binding oxidoreductase family protein</fullName>
    </recommendedName>
</protein>
<name>A0AAD8L459_TARER</name>
<reference evidence="2" key="1">
    <citation type="journal article" date="2023" name="bioRxiv">
        <title>Improved chromosome-level genome assembly for marigold (Tagetes erecta).</title>
        <authorList>
            <person name="Jiang F."/>
            <person name="Yuan L."/>
            <person name="Wang S."/>
            <person name="Wang H."/>
            <person name="Xu D."/>
            <person name="Wang A."/>
            <person name="Fan W."/>
        </authorList>
    </citation>
    <scope>NUCLEOTIDE SEQUENCE</scope>
    <source>
        <strain evidence="2">WSJ</strain>
        <tissue evidence="2">Leaf</tissue>
    </source>
</reference>
<evidence type="ECO:0008006" key="4">
    <source>
        <dbReference type="Google" id="ProtNLM"/>
    </source>
</evidence>
<keyword evidence="3" id="KW-1185">Reference proteome</keyword>
<dbReference type="Proteomes" id="UP001229421">
    <property type="component" value="Unassembled WGS sequence"/>
</dbReference>
<dbReference type="AlphaFoldDB" id="A0AAD8L459"/>
<accession>A0AAD8L459</accession>
<evidence type="ECO:0000313" key="2">
    <source>
        <dbReference type="EMBL" id="KAK1432446.1"/>
    </source>
</evidence>
<dbReference type="Gene3D" id="3.50.50.60">
    <property type="entry name" value="FAD/NAD(P)-binding domain"/>
    <property type="match status" value="1"/>
</dbReference>
<dbReference type="InterPro" id="IPR036188">
    <property type="entry name" value="FAD/NAD-bd_sf"/>
</dbReference>
<organism evidence="2 3">
    <name type="scientific">Tagetes erecta</name>
    <name type="common">African marigold</name>
    <dbReference type="NCBI Taxonomy" id="13708"/>
    <lineage>
        <taxon>Eukaryota</taxon>
        <taxon>Viridiplantae</taxon>
        <taxon>Streptophyta</taxon>
        <taxon>Embryophyta</taxon>
        <taxon>Tracheophyta</taxon>
        <taxon>Spermatophyta</taxon>
        <taxon>Magnoliopsida</taxon>
        <taxon>eudicotyledons</taxon>
        <taxon>Gunneridae</taxon>
        <taxon>Pentapetalae</taxon>
        <taxon>asterids</taxon>
        <taxon>campanulids</taxon>
        <taxon>Asterales</taxon>
        <taxon>Asteraceae</taxon>
        <taxon>Asteroideae</taxon>
        <taxon>Heliantheae alliance</taxon>
        <taxon>Tageteae</taxon>
        <taxon>Tagetes</taxon>
    </lineage>
</organism>
<evidence type="ECO:0000313" key="3">
    <source>
        <dbReference type="Proteomes" id="UP001229421"/>
    </source>
</evidence>
<dbReference type="Gene3D" id="3.90.660.10">
    <property type="match status" value="1"/>
</dbReference>
<dbReference type="PANTHER" id="PTHR16128:SF8">
    <property type="entry name" value="EXPRESSED PROTEIN"/>
    <property type="match status" value="1"/>
</dbReference>
<dbReference type="EMBL" id="JAUHHV010000002">
    <property type="protein sequence ID" value="KAK1432446.1"/>
    <property type="molecule type" value="Genomic_DNA"/>
</dbReference>
<feature type="region of interest" description="Disordered" evidence="1">
    <location>
        <begin position="37"/>
        <end position="60"/>
    </location>
</feature>
<proteinExistence type="predicted"/>
<dbReference type="SUPFAM" id="SSF51905">
    <property type="entry name" value="FAD/NAD(P)-binding domain"/>
    <property type="match status" value="1"/>
</dbReference>
<sequence length="477" mass="51954">MFIACNHLFPSSFLIHFPSKHSNFTFFTPPTTSKTLCSSTNAPKKPTRRKSSYGSSRKSVLRKTFKQEQVTFTAPLSDDPLVAIIGGGMSGLLCALQLEKRGVRSTVFDTGVHGLGGRMGTRDIDGMVFDHAAQFFTVSNSMFRELVDEWSQKGFVRQSQGVIGELEAGGHFVPFLSSPSRYIAVNGMRTLADSLLSESSMIEVVRPCWISAIEPYNGMWHLSENGKHRGQFDATVIAHNGKCANRLLSSSGLPLIARQMKRLELSSIWALLAAFEDPLPLLGKTVAPFEGAFVKGIDSVSWMGNNTQKLFGSQNVGQPHCWTFFSTGSFGKRNKVPQENIPSATAEKVKQLMLTGVEEALGLETGSLKKPMYTRVQLWGAALPTNTPDIPCIFDPLGRTGICGDWLLGSSLEAAAISGLSLANHIADFLKSGGSRPDEFAVGLHKDFHPLQGHDIGQFPGLESNKDICEAEVQLRA</sequence>
<comment type="caution">
    <text evidence="2">The sequence shown here is derived from an EMBL/GenBank/DDBJ whole genome shotgun (WGS) entry which is preliminary data.</text>
</comment>
<gene>
    <name evidence="2" type="ORF">QVD17_09343</name>
</gene>
<dbReference type="Pfam" id="PF13450">
    <property type="entry name" value="NAD_binding_8"/>
    <property type="match status" value="1"/>
</dbReference>
<evidence type="ECO:0000256" key="1">
    <source>
        <dbReference type="SAM" id="MobiDB-lite"/>
    </source>
</evidence>
<dbReference type="PANTHER" id="PTHR16128">
    <property type="entry name" value="FAD/NAD(P)-BINDING OXIDOREDUCTASE FAMILY PROTEIN"/>
    <property type="match status" value="1"/>
</dbReference>